<proteinExistence type="predicted"/>
<dbReference type="Gene3D" id="3.90.1200.10">
    <property type="match status" value="1"/>
</dbReference>
<dbReference type="InterPro" id="IPR041726">
    <property type="entry name" value="ACAD10_11_N"/>
</dbReference>
<dbReference type="GO" id="GO:0016740">
    <property type="term" value="F:transferase activity"/>
    <property type="evidence" value="ECO:0007669"/>
    <property type="project" value="UniProtKB-KW"/>
</dbReference>
<keyword evidence="4" id="KW-1185">Reference proteome</keyword>
<dbReference type="SUPFAM" id="SSF56112">
    <property type="entry name" value="Protein kinase-like (PK-like)"/>
    <property type="match status" value="1"/>
</dbReference>
<feature type="region of interest" description="Disordered" evidence="1">
    <location>
        <begin position="1"/>
        <end position="25"/>
    </location>
</feature>
<reference evidence="3 4" key="1">
    <citation type="submission" date="2020-04" db="EMBL/GenBank/DDBJ databases">
        <title>Gordonia sp. nov. TBRC 11910.</title>
        <authorList>
            <person name="Suriyachadkun C."/>
        </authorList>
    </citation>
    <scope>NUCLEOTIDE SEQUENCE [LARGE SCALE GENOMIC DNA]</scope>
    <source>
        <strain evidence="3 4">TBRC 11910</strain>
    </source>
</reference>
<comment type="caution">
    <text evidence="3">The sequence shown here is derived from an EMBL/GenBank/DDBJ whole genome shotgun (WGS) entry which is preliminary data.</text>
</comment>
<evidence type="ECO:0000259" key="2">
    <source>
        <dbReference type="Pfam" id="PF01636"/>
    </source>
</evidence>
<dbReference type="Proteomes" id="UP000550729">
    <property type="component" value="Unassembled WGS sequence"/>
</dbReference>
<evidence type="ECO:0000313" key="3">
    <source>
        <dbReference type="EMBL" id="NMO02313.1"/>
    </source>
</evidence>
<dbReference type="PANTHER" id="PTHR21310:SF40">
    <property type="entry name" value="AMINOGLYCOSIDE PHOSPHOTRANSFERASE DOMAIN-CONTAINING PROTEIN-RELATED"/>
    <property type="match status" value="1"/>
</dbReference>
<dbReference type="RefSeq" id="WP_170194821.1">
    <property type="nucleotide sequence ID" value="NZ_JABBNB010000013.1"/>
</dbReference>
<accession>A0A848L108</accession>
<gene>
    <name evidence="3" type="ORF">HH308_13930</name>
</gene>
<dbReference type="EMBL" id="JABBNB010000013">
    <property type="protein sequence ID" value="NMO02313.1"/>
    <property type="molecule type" value="Genomic_DNA"/>
</dbReference>
<dbReference type="InterPro" id="IPR051678">
    <property type="entry name" value="AGP_Transferase"/>
</dbReference>
<dbReference type="PANTHER" id="PTHR21310">
    <property type="entry name" value="AMINOGLYCOSIDE PHOSPHOTRANSFERASE-RELATED-RELATED"/>
    <property type="match status" value="1"/>
</dbReference>
<organism evidence="3 4">
    <name type="scientific">Gordonia asplenii</name>
    <dbReference type="NCBI Taxonomy" id="2725283"/>
    <lineage>
        <taxon>Bacteria</taxon>
        <taxon>Bacillati</taxon>
        <taxon>Actinomycetota</taxon>
        <taxon>Actinomycetes</taxon>
        <taxon>Mycobacteriales</taxon>
        <taxon>Gordoniaceae</taxon>
        <taxon>Gordonia</taxon>
    </lineage>
</organism>
<name>A0A848L108_9ACTN</name>
<dbReference type="Pfam" id="PF01636">
    <property type="entry name" value="APH"/>
    <property type="match status" value="1"/>
</dbReference>
<dbReference type="Gene3D" id="3.30.200.20">
    <property type="entry name" value="Phosphorylase Kinase, domain 1"/>
    <property type="match status" value="1"/>
</dbReference>
<protein>
    <submittedName>
        <fullName evidence="3">Phosphotransferase family protein</fullName>
    </submittedName>
</protein>
<dbReference type="AlphaFoldDB" id="A0A848L108"/>
<keyword evidence="3" id="KW-0808">Transferase</keyword>
<dbReference type="CDD" id="cd05154">
    <property type="entry name" value="ACAD10_11_N-like"/>
    <property type="match status" value="1"/>
</dbReference>
<sequence>MSEETSVAGISPTADEVARPSSSKRVPESLRESLAGWLVTRLDGPATVTRVDVPAANGMSSETILLDAEWAGQTHHLVARIAPQPDSDPVFPAYDLDRQFRIIAHVARSTDVPLPTLYWSETDPSFLGAPFFVMGRVDGDVPPDVMPYTFGSWVSEASDDDRTLLQNETIRVISEIHRCPVPPLLDLPVGDETPLQAHIRRLHEFYEWAATGRTGSPLIERALTWLTDNLPEESDAVLSWGDSRIGNIIYSDFRPRAVLDWEMASYGPRELDLAWLIFLHRFFQDLAGLAGLAGIPSFLRRDDVVAQYARLTGYQPRDLDFYTAYSAIIHAVIMFRIQCRAIDFGQAQAPSDPDDMILHRATVEAMLAGTYWENIK</sequence>
<feature type="domain" description="Aminoglycoside phosphotransferase" evidence="2">
    <location>
        <begin position="57"/>
        <end position="281"/>
    </location>
</feature>
<evidence type="ECO:0000256" key="1">
    <source>
        <dbReference type="SAM" id="MobiDB-lite"/>
    </source>
</evidence>
<evidence type="ECO:0000313" key="4">
    <source>
        <dbReference type="Proteomes" id="UP000550729"/>
    </source>
</evidence>
<dbReference type="InterPro" id="IPR002575">
    <property type="entry name" value="Aminoglycoside_PTrfase"/>
</dbReference>
<dbReference type="InterPro" id="IPR011009">
    <property type="entry name" value="Kinase-like_dom_sf"/>
</dbReference>